<evidence type="ECO:0000256" key="2">
    <source>
        <dbReference type="SAM" id="SignalP"/>
    </source>
</evidence>
<dbReference type="RefSeq" id="WP_345560482.1">
    <property type="nucleotide sequence ID" value="NZ_BAAAZX010000001.1"/>
</dbReference>
<protein>
    <recommendedName>
        <fullName evidence="5">Secreted protein</fullName>
    </recommendedName>
</protein>
<proteinExistence type="predicted"/>
<gene>
    <name evidence="3" type="ORF">GCM10022232_02720</name>
</gene>
<organism evidence="3 4">
    <name type="scientific">Streptomyces plumbiresistens</name>
    <dbReference type="NCBI Taxonomy" id="511811"/>
    <lineage>
        <taxon>Bacteria</taxon>
        <taxon>Bacillati</taxon>
        <taxon>Actinomycetota</taxon>
        <taxon>Actinomycetes</taxon>
        <taxon>Kitasatosporales</taxon>
        <taxon>Streptomycetaceae</taxon>
        <taxon>Streptomyces</taxon>
    </lineage>
</organism>
<keyword evidence="2" id="KW-0732">Signal</keyword>
<feature type="chain" id="PRO_5047005077" description="Secreted protein" evidence="2">
    <location>
        <begin position="32"/>
        <end position="182"/>
    </location>
</feature>
<accession>A0ABP7Q198</accession>
<feature type="region of interest" description="Disordered" evidence="1">
    <location>
        <begin position="125"/>
        <end position="150"/>
    </location>
</feature>
<name>A0ABP7Q198_9ACTN</name>
<feature type="signal peptide" evidence="2">
    <location>
        <begin position="1"/>
        <end position="31"/>
    </location>
</feature>
<evidence type="ECO:0000313" key="4">
    <source>
        <dbReference type="Proteomes" id="UP001500456"/>
    </source>
</evidence>
<comment type="caution">
    <text evidence="3">The sequence shown here is derived from an EMBL/GenBank/DDBJ whole genome shotgun (WGS) entry which is preliminary data.</text>
</comment>
<evidence type="ECO:0000313" key="3">
    <source>
        <dbReference type="EMBL" id="GAA3974863.1"/>
    </source>
</evidence>
<dbReference type="EMBL" id="BAAAZX010000001">
    <property type="protein sequence ID" value="GAA3974863.1"/>
    <property type="molecule type" value="Genomic_DNA"/>
</dbReference>
<dbReference type="Proteomes" id="UP001500456">
    <property type="component" value="Unassembled WGS sequence"/>
</dbReference>
<reference evidence="4" key="1">
    <citation type="journal article" date="2019" name="Int. J. Syst. Evol. Microbiol.">
        <title>The Global Catalogue of Microorganisms (GCM) 10K type strain sequencing project: providing services to taxonomists for standard genome sequencing and annotation.</title>
        <authorList>
            <consortium name="The Broad Institute Genomics Platform"/>
            <consortium name="The Broad Institute Genome Sequencing Center for Infectious Disease"/>
            <person name="Wu L."/>
            <person name="Ma J."/>
        </authorList>
    </citation>
    <scope>NUCLEOTIDE SEQUENCE [LARGE SCALE GENOMIC DNA]</scope>
    <source>
        <strain evidence="4">JCM 16924</strain>
    </source>
</reference>
<evidence type="ECO:0008006" key="5">
    <source>
        <dbReference type="Google" id="ProtNLM"/>
    </source>
</evidence>
<sequence length="182" mass="18612">MKIERNTLMRAAAPALVTGLLVPVFATPAGAQEPPGSTAVRFSGSVQLSARWGVPNAVTVRVENGNLIITDSAGVAPGPGCSRPNPNDSTLVNCGPLPVTRLNVALRDQGDSIFVDAPVNTSVDAGTGDDTVRTGSGNDSVNVRDGNPRDTVDCGEAPGDFDRAIGDPGDGIVATCEQRATF</sequence>
<evidence type="ECO:0000256" key="1">
    <source>
        <dbReference type="SAM" id="MobiDB-lite"/>
    </source>
</evidence>
<keyword evidence="4" id="KW-1185">Reference proteome</keyword>